<evidence type="ECO:0000313" key="5">
    <source>
        <dbReference type="EMBL" id="NEK58347.1"/>
    </source>
</evidence>
<evidence type="ECO:0000256" key="1">
    <source>
        <dbReference type="ARBA" id="ARBA00022679"/>
    </source>
</evidence>
<dbReference type="Proteomes" id="UP000470246">
    <property type="component" value="Unassembled WGS sequence"/>
</dbReference>
<dbReference type="InterPro" id="IPR000182">
    <property type="entry name" value="GNAT_dom"/>
</dbReference>
<dbReference type="RefSeq" id="WP_163481727.1">
    <property type="nucleotide sequence ID" value="NZ_JAAGWF010000010.1"/>
</dbReference>
<gene>
    <name evidence="5" type="ORF">GCU56_10740</name>
</gene>
<dbReference type="AlphaFoldDB" id="A0A7K3W355"/>
<dbReference type="InterPro" id="IPR051531">
    <property type="entry name" value="N-acetyltransferase"/>
</dbReference>
<dbReference type="PANTHER" id="PTHR43792">
    <property type="entry name" value="GNAT FAMILY, PUTATIVE (AFU_ORTHOLOGUE AFUA_3G00765)-RELATED-RELATED"/>
    <property type="match status" value="1"/>
</dbReference>
<evidence type="ECO:0000259" key="4">
    <source>
        <dbReference type="PROSITE" id="PS51186"/>
    </source>
</evidence>
<keyword evidence="6" id="KW-1185">Reference proteome</keyword>
<protein>
    <submittedName>
        <fullName evidence="5">GNAT family N-acetyltransferase</fullName>
    </submittedName>
</protein>
<dbReference type="Gene3D" id="3.40.630.30">
    <property type="match status" value="1"/>
</dbReference>
<dbReference type="InterPro" id="IPR016181">
    <property type="entry name" value="Acyl_CoA_acyltransferase"/>
</dbReference>
<dbReference type="SUPFAM" id="SSF55729">
    <property type="entry name" value="Acyl-CoA N-acyltransferases (Nat)"/>
    <property type="match status" value="1"/>
</dbReference>
<keyword evidence="2" id="KW-0012">Acyltransferase</keyword>
<comment type="similarity">
    <text evidence="3">Belongs to the acetyltransferase family. RimJ subfamily.</text>
</comment>
<reference evidence="5 6" key="1">
    <citation type="submission" date="2020-02" db="EMBL/GenBank/DDBJ databases">
        <title>Geodermatophilus sabuli CPCC 205279 I12A-02694.</title>
        <authorList>
            <person name="Jiang Z."/>
        </authorList>
    </citation>
    <scope>NUCLEOTIDE SEQUENCE [LARGE SCALE GENOMIC DNA]</scope>
    <source>
        <strain evidence="5 6">I12A-02694</strain>
    </source>
</reference>
<dbReference type="GO" id="GO:0008999">
    <property type="term" value="F:protein-N-terminal-alanine acetyltransferase activity"/>
    <property type="evidence" value="ECO:0007669"/>
    <property type="project" value="TreeGrafter"/>
</dbReference>
<accession>A0A7K3W355</accession>
<dbReference type="Pfam" id="PF13302">
    <property type="entry name" value="Acetyltransf_3"/>
    <property type="match status" value="1"/>
</dbReference>
<proteinExistence type="inferred from homology"/>
<sequence length="174" mass="19066">MDVTVRVLSEDDVPALTRLLVANREFLAPWDPERPEEYFTEARQRADARRALDQHAHGAALPGVVLVDGEPAGRVNVNNVVRGAFLSGDLGYWVSQHLTGHGVASSAVAAMVRLAFGDAGLHRLQASTLVHNSASQRVLRRNGFERIGFAPGYLRIAGRWQDHLLFQLLSEPPA</sequence>
<evidence type="ECO:0000256" key="3">
    <source>
        <dbReference type="ARBA" id="ARBA00038502"/>
    </source>
</evidence>
<evidence type="ECO:0000313" key="6">
    <source>
        <dbReference type="Proteomes" id="UP000470246"/>
    </source>
</evidence>
<evidence type="ECO:0000256" key="2">
    <source>
        <dbReference type="ARBA" id="ARBA00023315"/>
    </source>
</evidence>
<dbReference type="GO" id="GO:0005737">
    <property type="term" value="C:cytoplasm"/>
    <property type="evidence" value="ECO:0007669"/>
    <property type="project" value="TreeGrafter"/>
</dbReference>
<keyword evidence="1 5" id="KW-0808">Transferase</keyword>
<dbReference type="PANTHER" id="PTHR43792:SF8">
    <property type="entry name" value="[RIBOSOMAL PROTEIN US5]-ALANINE N-ACETYLTRANSFERASE"/>
    <property type="match status" value="1"/>
</dbReference>
<dbReference type="PROSITE" id="PS51186">
    <property type="entry name" value="GNAT"/>
    <property type="match status" value="1"/>
</dbReference>
<organism evidence="5 6">
    <name type="scientific">Geodermatophilus sabuli</name>
    <dbReference type="NCBI Taxonomy" id="1564158"/>
    <lineage>
        <taxon>Bacteria</taxon>
        <taxon>Bacillati</taxon>
        <taxon>Actinomycetota</taxon>
        <taxon>Actinomycetes</taxon>
        <taxon>Geodermatophilales</taxon>
        <taxon>Geodermatophilaceae</taxon>
        <taxon>Geodermatophilus</taxon>
    </lineage>
</organism>
<comment type="caution">
    <text evidence="5">The sequence shown here is derived from an EMBL/GenBank/DDBJ whole genome shotgun (WGS) entry which is preliminary data.</text>
</comment>
<name>A0A7K3W355_9ACTN</name>
<feature type="domain" description="N-acetyltransferase" evidence="4">
    <location>
        <begin position="3"/>
        <end position="171"/>
    </location>
</feature>
<dbReference type="EMBL" id="JAAGWF010000010">
    <property type="protein sequence ID" value="NEK58347.1"/>
    <property type="molecule type" value="Genomic_DNA"/>
</dbReference>